<dbReference type="Proteomes" id="UP000010556">
    <property type="component" value="Unassembled WGS sequence"/>
</dbReference>
<evidence type="ECO:0000313" key="1">
    <source>
        <dbReference type="EMBL" id="ELK28793.1"/>
    </source>
</evidence>
<name>L5LTK4_MYODS</name>
<dbReference type="AlphaFoldDB" id="L5LTK4"/>
<sequence>MLVAAFEDDGAGMLEEERGKPIRWLLAVDQVNGKKEVILGDTMMMKAVKPERTGKSQGSERMDALDTKTMIKGKVLLPETFCRVLRHPGNLLGLFDVIIWFPSGGRSLQEIFG</sequence>
<keyword evidence="2" id="KW-1185">Reference proteome</keyword>
<protein>
    <submittedName>
        <fullName evidence="1">Uncharacterized protein</fullName>
    </submittedName>
</protein>
<organism evidence="1 2">
    <name type="scientific">Myotis davidii</name>
    <name type="common">David's myotis</name>
    <dbReference type="NCBI Taxonomy" id="225400"/>
    <lineage>
        <taxon>Eukaryota</taxon>
        <taxon>Metazoa</taxon>
        <taxon>Chordata</taxon>
        <taxon>Craniata</taxon>
        <taxon>Vertebrata</taxon>
        <taxon>Euteleostomi</taxon>
        <taxon>Mammalia</taxon>
        <taxon>Eutheria</taxon>
        <taxon>Laurasiatheria</taxon>
        <taxon>Chiroptera</taxon>
        <taxon>Yangochiroptera</taxon>
        <taxon>Vespertilionidae</taxon>
        <taxon>Myotis</taxon>
    </lineage>
</organism>
<dbReference type="EMBL" id="KB108787">
    <property type="protein sequence ID" value="ELK28793.1"/>
    <property type="molecule type" value="Genomic_DNA"/>
</dbReference>
<proteinExistence type="predicted"/>
<evidence type="ECO:0000313" key="2">
    <source>
        <dbReference type="Proteomes" id="UP000010556"/>
    </source>
</evidence>
<reference evidence="2" key="1">
    <citation type="journal article" date="2013" name="Science">
        <title>Comparative analysis of bat genomes provides insight into the evolution of flight and immunity.</title>
        <authorList>
            <person name="Zhang G."/>
            <person name="Cowled C."/>
            <person name="Shi Z."/>
            <person name="Huang Z."/>
            <person name="Bishop-Lilly K.A."/>
            <person name="Fang X."/>
            <person name="Wynne J.W."/>
            <person name="Xiong Z."/>
            <person name="Baker M.L."/>
            <person name="Zhao W."/>
            <person name="Tachedjian M."/>
            <person name="Zhu Y."/>
            <person name="Zhou P."/>
            <person name="Jiang X."/>
            <person name="Ng J."/>
            <person name="Yang L."/>
            <person name="Wu L."/>
            <person name="Xiao J."/>
            <person name="Feng Y."/>
            <person name="Chen Y."/>
            <person name="Sun X."/>
            <person name="Zhang Y."/>
            <person name="Marsh G.A."/>
            <person name="Crameri G."/>
            <person name="Broder C.C."/>
            <person name="Frey K.G."/>
            <person name="Wang L.F."/>
            <person name="Wang J."/>
        </authorList>
    </citation>
    <scope>NUCLEOTIDE SEQUENCE [LARGE SCALE GENOMIC DNA]</scope>
</reference>
<accession>L5LTK4</accession>
<gene>
    <name evidence="1" type="ORF">MDA_GLEAN10004585</name>
</gene>